<accession>A0A0F2M6I6</accession>
<name>A0A0F2M6I6_SPOSC</name>
<dbReference type="RefSeq" id="XP_016587091.1">
    <property type="nucleotide sequence ID" value="XM_016736641.1"/>
</dbReference>
<reference evidence="1 2" key="2">
    <citation type="journal article" date="2015" name="Eukaryot. Cell">
        <title>Asexual propagation of a virulent clone complex in a human and feline outbreak of sporotrichosis.</title>
        <authorList>
            <person name="Teixeira Mde M."/>
            <person name="Rodrigues A.M."/>
            <person name="Tsui C.K."/>
            <person name="de Almeida L.G."/>
            <person name="Van Diepeningen A.D."/>
            <person name="van den Ende B.G."/>
            <person name="Fernandes G.F."/>
            <person name="Kano R."/>
            <person name="Hamelin R.C."/>
            <person name="Lopes-Bezerra L.M."/>
            <person name="Vasconcelos A.T."/>
            <person name="de Hoog S."/>
            <person name="de Camargo Z.P."/>
            <person name="Felipe M.S."/>
        </authorList>
    </citation>
    <scope>NUCLEOTIDE SEQUENCE [LARGE SCALE GENOMIC DNA]</scope>
    <source>
        <strain evidence="1 2">1099-18</strain>
    </source>
</reference>
<dbReference type="EMBL" id="AXCR01000007">
    <property type="protein sequence ID" value="KJR84415.1"/>
    <property type="molecule type" value="Genomic_DNA"/>
</dbReference>
<sequence>MYEVFTSYDALPVMYASSEEGSRKALAATFLPMTTILLPERLLGPGPNVELWQDCLVSQNSILGEYETEPRYSITGCQLPCAKPATGSAMFLHAESVLRIGLYEYSRLF</sequence>
<evidence type="ECO:0000313" key="2">
    <source>
        <dbReference type="Proteomes" id="UP000033710"/>
    </source>
</evidence>
<dbReference type="AlphaFoldDB" id="A0A0F2M6I6"/>
<protein>
    <submittedName>
        <fullName evidence="1">Uncharacterized protein</fullName>
    </submittedName>
</protein>
<dbReference type="VEuPathDB" id="FungiDB:SPSK_10084"/>
<organism evidence="1 2">
    <name type="scientific">Sporothrix schenckii 1099-18</name>
    <dbReference type="NCBI Taxonomy" id="1397361"/>
    <lineage>
        <taxon>Eukaryota</taxon>
        <taxon>Fungi</taxon>
        <taxon>Dikarya</taxon>
        <taxon>Ascomycota</taxon>
        <taxon>Pezizomycotina</taxon>
        <taxon>Sordariomycetes</taxon>
        <taxon>Sordariomycetidae</taxon>
        <taxon>Ophiostomatales</taxon>
        <taxon>Ophiostomataceae</taxon>
        <taxon>Sporothrix</taxon>
    </lineage>
</organism>
<proteinExistence type="predicted"/>
<evidence type="ECO:0000313" key="1">
    <source>
        <dbReference type="EMBL" id="KJR84415.1"/>
    </source>
</evidence>
<comment type="caution">
    <text evidence="1">The sequence shown here is derived from an EMBL/GenBank/DDBJ whole genome shotgun (WGS) entry which is preliminary data.</text>
</comment>
<dbReference type="GeneID" id="27671918"/>
<dbReference type="Proteomes" id="UP000033710">
    <property type="component" value="Unassembled WGS sequence"/>
</dbReference>
<dbReference type="KEGG" id="ssck:SPSK_10084"/>
<reference evidence="1 2" key="1">
    <citation type="journal article" date="2014" name="BMC Genomics">
        <title>Comparative genomics of the major fungal agents of human and animal Sporotrichosis: Sporothrix schenckii and Sporothrix brasiliensis.</title>
        <authorList>
            <person name="Teixeira M.M."/>
            <person name="de Almeida L.G."/>
            <person name="Kubitschek-Barreira P."/>
            <person name="Alves F.L."/>
            <person name="Kioshima E.S."/>
            <person name="Abadio A.K."/>
            <person name="Fernandes L."/>
            <person name="Derengowski L.S."/>
            <person name="Ferreira K.S."/>
            <person name="Souza R.C."/>
            <person name="Ruiz J.C."/>
            <person name="de Andrade N.C."/>
            <person name="Paes H.C."/>
            <person name="Nicola A.M."/>
            <person name="Albuquerque P."/>
            <person name="Gerber A.L."/>
            <person name="Martins V.P."/>
            <person name="Peconick L.D."/>
            <person name="Neto A.V."/>
            <person name="Chaucanez C.B."/>
            <person name="Silva P.A."/>
            <person name="Cunha O.L."/>
            <person name="de Oliveira F.F."/>
            <person name="dos Santos T.C."/>
            <person name="Barros A.L."/>
            <person name="Soares M.A."/>
            <person name="de Oliveira L.M."/>
            <person name="Marini M.M."/>
            <person name="Villalobos-Duno H."/>
            <person name="Cunha M.M."/>
            <person name="de Hoog S."/>
            <person name="da Silveira J.F."/>
            <person name="Henrissat B."/>
            <person name="Nino-Vega G.A."/>
            <person name="Cisalpino P.S."/>
            <person name="Mora-Montes H.M."/>
            <person name="Almeida S.R."/>
            <person name="Stajich J.E."/>
            <person name="Lopes-Bezerra L.M."/>
            <person name="Vasconcelos A.T."/>
            <person name="Felipe M.S."/>
        </authorList>
    </citation>
    <scope>NUCLEOTIDE SEQUENCE [LARGE SCALE GENOMIC DNA]</scope>
    <source>
        <strain evidence="1 2">1099-18</strain>
    </source>
</reference>
<gene>
    <name evidence="1" type="ORF">SPSK_10084</name>
</gene>